<dbReference type="InterPro" id="IPR025948">
    <property type="entry name" value="HTH-like_dom"/>
</dbReference>
<dbReference type="PANTHER" id="PTHR46889:SF4">
    <property type="entry name" value="TRANSPOSASE INSO FOR INSERTION SEQUENCE ELEMENT IS911B-RELATED"/>
    <property type="match status" value="1"/>
</dbReference>
<feature type="domain" description="HTH-like" evidence="1">
    <location>
        <begin position="47"/>
        <end position="98"/>
    </location>
</feature>
<feature type="non-terminal residue" evidence="2">
    <location>
        <position position="142"/>
    </location>
</feature>
<dbReference type="RefSeq" id="WP_148112182.1">
    <property type="nucleotide sequence ID" value="NZ_NGJU01000015.1"/>
</dbReference>
<accession>A0A429ZKU7</accession>
<evidence type="ECO:0000313" key="3">
    <source>
        <dbReference type="Proteomes" id="UP000287239"/>
    </source>
</evidence>
<gene>
    <name evidence="2" type="ORF">CBF35_10020</name>
</gene>
<sequence length="142" mass="17134">MEAETFIELVDSFKGKVSITWLCDYFNIPRSTYYRWTKISNKKDSRVARIKELCNEHNYTYGYRKITFLLRKEMQVNHKVVQRIMQTYGWNCRVKTKKAHRPGSAYFKTSNLIDRKFHSKKPLEKITTDITYLDYGPKRLYL</sequence>
<dbReference type="Pfam" id="PF13276">
    <property type="entry name" value="HTH_21"/>
    <property type="match status" value="1"/>
</dbReference>
<reference evidence="2 3" key="1">
    <citation type="submission" date="2017-05" db="EMBL/GenBank/DDBJ databases">
        <title>Vagococcus spp. assemblies.</title>
        <authorList>
            <person name="Gulvik C.A."/>
        </authorList>
    </citation>
    <scope>NUCLEOTIDE SEQUENCE [LARGE SCALE GENOMIC DNA]</scope>
    <source>
        <strain evidence="2 3">NCFB 2777</strain>
    </source>
</reference>
<keyword evidence="3" id="KW-1185">Reference proteome</keyword>
<evidence type="ECO:0000259" key="1">
    <source>
        <dbReference type="Pfam" id="PF13276"/>
    </source>
</evidence>
<dbReference type="OrthoDB" id="342869at2"/>
<proteinExistence type="predicted"/>
<dbReference type="AlphaFoldDB" id="A0A429ZKU7"/>
<evidence type="ECO:0000313" key="2">
    <source>
        <dbReference type="EMBL" id="RST94299.1"/>
    </source>
</evidence>
<name>A0A429ZKU7_9ENTE</name>
<comment type="caution">
    <text evidence="2">The sequence shown here is derived from an EMBL/GenBank/DDBJ whole genome shotgun (WGS) entry which is preliminary data.</text>
</comment>
<dbReference type="Proteomes" id="UP000287239">
    <property type="component" value="Unassembled WGS sequence"/>
</dbReference>
<organism evidence="2 3">
    <name type="scientific">Vagococcus salmoninarum</name>
    <dbReference type="NCBI Taxonomy" id="2739"/>
    <lineage>
        <taxon>Bacteria</taxon>
        <taxon>Bacillati</taxon>
        <taxon>Bacillota</taxon>
        <taxon>Bacilli</taxon>
        <taxon>Lactobacillales</taxon>
        <taxon>Enterococcaceae</taxon>
        <taxon>Vagococcus</taxon>
    </lineage>
</organism>
<dbReference type="PANTHER" id="PTHR46889">
    <property type="entry name" value="TRANSPOSASE INSF FOR INSERTION SEQUENCE IS3B-RELATED"/>
    <property type="match status" value="1"/>
</dbReference>
<protein>
    <recommendedName>
        <fullName evidence="1">HTH-like domain-containing protein</fullName>
    </recommendedName>
</protein>
<dbReference type="EMBL" id="NGJU01000015">
    <property type="protein sequence ID" value="RST94299.1"/>
    <property type="molecule type" value="Genomic_DNA"/>
</dbReference>
<dbReference type="GeneID" id="98568708"/>
<dbReference type="InterPro" id="IPR050900">
    <property type="entry name" value="Transposase_IS3/IS150/IS904"/>
</dbReference>